<organism evidence="1 2">
    <name type="scientific">Ottowia cancrivicina</name>
    <dbReference type="NCBI Taxonomy" id="3040346"/>
    <lineage>
        <taxon>Bacteria</taxon>
        <taxon>Pseudomonadati</taxon>
        <taxon>Pseudomonadota</taxon>
        <taxon>Betaproteobacteria</taxon>
        <taxon>Burkholderiales</taxon>
        <taxon>Comamonadaceae</taxon>
        <taxon>Ottowia</taxon>
    </lineage>
</organism>
<evidence type="ECO:0000313" key="1">
    <source>
        <dbReference type="EMBL" id="MDG9699275.1"/>
    </source>
</evidence>
<comment type="caution">
    <text evidence="1">The sequence shown here is derived from an EMBL/GenBank/DDBJ whole genome shotgun (WGS) entry which is preliminary data.</text>
</comment>
<dbReference type="RefSeq" id="WP_279524210.1">
    <property type="nucleotide sequence ID" value="NZ_JARVII010000009.1"/>
</dbReference>
<gene>
    <name evidence="1" type="ORF">QB898_05980</name>
</gene>
<name>A0AAW6RI98_9BURK</name>
<accession>A0AAW6RI98</accession>
<keyword evidence="2" id="KW-1185">Reference proteome</keyword>
<proteinExistence type="predicted"/>
<sequence length="133" mass="13733">MRWLAAVLLAALAGAAPGYWRGRADGRLAERARHDAQLVQQLSAVLEQHGSLVQQSQEASQRLRRAAAARARADDETTRELADALAKTADLRAACVLDAGVLRQVDAARAAAAAAAAGGFAGAVPAAAAQRGR</sequence>
<reference evidence="1 2" key="1">
    <citation type="submission" date="2023-04" db="EMBL/GenBank/DDBJ databases">
        <title>Ottowia paracancer sp. nov., isolated from human stomach.</title>
        <authorList>
            <person name="Song Y."/>
        </authorList>
    </citation>
    <scope>NUCLEOTIDE SEQUENCE [LARGE SCALE GENOMIC DNA]</scope>
    <source>
        <strain evidence="1 2">10c7w1</strain>
    </source>
</reference>
<dbReference type="Proteomes" id="UP001237156">
    <property type="component" value="Unassembled WGS sequence"/>
</dbReference>
<protein>
    <submittedName>
        <fullName evidence="1">Uncharacterized protein</fullName>
    </submittedName>
</protein>
<dbReference type="AlphaFoldDB" id="A0AAW6RI98"/>
<dbReference type="EMBL" id="JARVII010000009">
    <property type="protein sequence ID" value="MDG9699275.1"/>
    <property type="molecule type" value="Genomic_DNA"/>
</dbReference>
<evidence type="ECO:0000313" key="2">
    <source>
        <dbReference type="Proteomes" id="UP001237156"/>
    </source>
</evidence>